<keyword evidence="4" id="KW-1185">Reference proteome</keyword>
<evidence type="ECO:0000256" key="2">
    <source>
        <dbReference type="SAM" id="SignalP"/>
    </source>
</evidence>
<evidence type="ECO:0000256" key="1">
    <source>
        <dbReference type="SAM" id="MobiDB-lite"/>
    </source>
</evidence>
<sequence length="199" mass="21220">MIRRSLVVVATVLSLPCVAAAQSAPEPAPQQQPAPEPANQEKQDKPENAAKPAKQEVVTLDSLGVHVITWDANIEGGFGRAFGDNHARTVSFGRIGGGVMWVHGQWFTTGRVFYDLSNFTPGTFGVQLEQMHLSSGVWIQVGGGIDVEPRPMGMLSVGWSVLGVEAQYRSFGDGGIGPAIFAKLRIPLGVIGFALANRK</sequence>
<feature type="compositionally biased region" description="Basic and acidic residues" evidence="1">
    <location>
        <begin position="39"/>
        <end position="48"/>
    </location>
</feature>
<keyword evidence="2" id="KW-0732">Signal</keyword>
<dbReference type="EMBL" id="CP089983">
    <property type="protein sequence ID" value="WXB04042.1"/>
    <property type="molecule type" value="Genomic_DNA"/>
</dbReference>
<protein>
    <submittedName>
        <fullName evidence="3">Uncharacterized protein</fullName>
    </submittedName>
</protein>
<evidence type="ECO:0000313" key="4">
    <source>
        <dbReference type="Proteomes" id="UP001374803"/>
    </source>
</evidence>
<gene>
    <name evidence="3" type="ORF">LVJ94_44940</name>
</gene>
<reference evidence="3" key="1">
    <citation type="submission" date="2021-12" db="EMBL/GenBank/DDBJ databases">
        <title>Discovery of the Pendulisporaceae a myxobacterial family with distinct sporulation behavior and unique specialized metabolism.</title>
        <authorList>
            <person name="Garcia R."/>
            <person name="Popoff A."/>
            <person name="Bader C.D."/>
            <person name="Loehr J."/>
            <person name="Walesch S."/>
            <person name="Walt C."/>
            <person name="Boldt J."/>
            <person name="Bunk B."/>
            <person name="Haeckl F.J.F.P.J."/>
            <person name="Gunesch A.P."/>
            <person name="Birkelbach J."/>
            <person name="Nuebel U."/>
            <person name="Pietschmann T."/>
            <person name="Bach T."/>
            <person name="Mueller R."/>
        </authorList>
    </citation>
    <scope>NUCLEOTIDE SEQUENCE</scope>
    <source>
        <strain evidence="3">MSr11367</strain>
    </source>
</reference>
<feature type="region of interest" description="Disordered" evidence="1">
    <location>
        <begin position="24"/>
        <end position="53"/>
    </location>
</feature>
<evidence type="ECO:0000313" key="3">
    <source>
        <dbReference type="EMBL" id="WXB04042.1"/>
    </source>
</evidence>
<name>A0ABZ2KZD8_9BACT</name>
<dbReference type="Proteomes" id="UP001374803">
    <property type="component" value="Chromosome"/>
</dbReference>
<feature type="chain" id="PRO_5045270306" evidence="2">
    <location>
        <begin position="22"/>
        <end position="199"/>
    </location>
</feature>
<proteinExistence type="predicted"/>
<accession>A0ABZ2KZD8</accession>
<dbReference type="RefSeq" id="WP_394833677.1">
    <property type="nucleotide sequence ID" value="NZ_CP089929.1"/>
</dbReference>
<feature type="signal peptide" evidence="2">
    <location>
        <begin position="1"/>
        <end position="21"/>
    </location>
</feature>
<feature type="compositionally biased region" description="Pro residues" evidence="1">
    <location>
        <begin position="26"/>
        <end position="36"/>
    </location>
</feature>
<organism evidence="3 4">
    <name type="scientific">Pendulispora rubella</name>
    <dbReference type="NCBI Taxonomy" id="2741070"/>
    <lineage>
        <taxon>Bacteria</taxon>
        <taxon>Pseudomonadati</taxon>
        <taxon>Myxococcota</taxon>
        <taxon>Myxococcia</taxon>
        <taxon>Myxococcales</taxon>
        <taxon>Sorangiineae</taxon>
        <taxon>Pendulisporaceae</taxon>
        <taxon>Pendulispora</taxon>
    </lineage>
</organism>